<dbReference type="AlphaFoldDB" id="A0A7W6PQM0"/>
<keyword evidence="1" id="KW-0812">Transmembrane</keyword>
<feature type="transmembrane region" description="Helical" evidence="1">
    <location>
        <begin position="108"/>
        <end position="130"/>
    </location>
</feature>
<evidence type="ECO:0000256" key="1">
    <source>
        <dbReference type="SAM" id="Phobius"/>
    </source>
</evidence>
<dbReference type="Proteomes" id="UP000519897">
    <property type="component" value="Unassembled WGS sequence"/>
</dbReference>
<feature type="transmembrane region" description="Helical" evidence="1">
    <location>
        <begin position="150"/>
        <end position="168"/>
    </location>
</feature>
<dbReference type="Gene3D" id="1.20.144.10">
    <property type="entry name" value="Phosphatidic acid phosphatase type 2/haloperoxidase"/>
    <property type="match status" value="2"/>
</dbReference>
<keyword evidence="3" id="KW-0378">Hydrolase</keyword>
<protein>
    <submittedName>
        <fullName evidence="3">Undecaprenyl-diphosphatase</fullName>
        <ecNumber evidence="3">3.6.1.27</ecNumber>
    </submittedName>
</protein>
<keyword evidence="1" id="KW-1133">Transmembrane helix</keyword>
<dbReference type="InterPro" id="IPR036938">
    <property type="entry name" value="PAP2/HPO_sf"/>
</dbReference>
<keyword evidence="1" id="KW-0472">Membrane</keyword>
<dbReference type="CDD" id="cd03392">
    <property type="entry name" value="PAP2_like_2"/>
    <property type="match status" value="1"/>
</dbReference>
<dbReference type="InterPro" id="IPR000326">
    <property type="entry name" value="PAP2/HPO"/>
</dbReference>
<dbReference type="RefSeq" id="WP_165133457.1">
    <property type="nucleotide sequence ID" value="NZ_CP049250.1"/>
</dbReference>
<name>A0A7W6PQM0_9HYPH</name>
<dbReference type="PANTHER" id="PTHR14969">
    <property type="entry name" value="SPHINGOSINE-1-PHOSPHATE PHOSPHOHYDROLASE"/>
    <property type="match status" value="1"/>
</dbReference>
<comment type="caution">
    <text evidence="3">The sequence shown here is derived from an EMBL/GenBank/DDBJ whole genome shotgun (WGS) entry which is preliminary data.</text>
</comment>
<evidence type="ECO:0000259" key="2">
    <source>
        <dbReference type="SMART" id="SM00014"/>
    </source>
</evidence>
<feature type="domain" description="Phosphatidic acid phosphatase type 2/haloperoxidase" evidence="2">
    <location>
        <begin position="106"/>
        <end position="222"/>
    </location>
</feature>
<feature type="transmembrane region" description="Helical" evidence="1">
    <location>
        <begin position="21"/>
        <end position="40"/>
    </location>
</feature>
<reference evidence="3 4" key="1">
    <citation type="submission" date="2020-08" db="EMBL/GenBank/DDBJ databases">
        <title>Genomic Encyclopedia of Type Strains, Phase IV (KMG-IV): sequencing the most valuable type-strain genomes for metagenomic binning, comparative biology and taxonomic classification.</title>
        <authorList>
            <person name="Goeker M."/>
        </authorList>
    </citation>
    <scope>NUCLEOTIDE SEQUENCE [LARGE SCALE GENOMIC DNA]</scope>
    <source>
        <strain evidence="3 4">DSM 29514</strain>
    </source>
</reference>
<evidence type="ECO:0000313" key="3">
    <source>
        <dbReference type="EMBL" id="MBB4143623.1"/>
    </source>
</evidence>
<feature type="transmembrane region" description="Helical" evidence="1">
    <location>
        <begin position="80"/>
        <end position="101"/>
    </location>
</feature>
<keyword evidence="4" id="KW-1185">Reference proteome</keyword>
<gene>
    <name evidence="3" type="ORF">GGQ72_002122</name>
</gene>
<sequence>MTNLRYAQSLIDRLKRFELTTLVFFGILTGGALLFAMLAGEVVEGDTHALDEAILLALRRSGDLGETIGPYWLTHAVQDITSLGGVTVLSLMTLLTTAYLVISRRIRIAIFTACSILGGWLVSTALKVIIARPRPDIVPHLVDVRDLSFPSGHAMLSAVTYLTLGALLARTQTTRATRLFMIAAALFLTLIIGLSRIFLGVHYPTDVLGGWCAGATWAVGCALVARSFVSAKPEPQRVHPKMDDSPANG</sequence>
<evidence type="ECO:0000313" key="4">
    <source>
        <dbReference type="Proteomes" id="UP000519897"/>
    </source>
</evidence>
<dbReference type="SMART" id="SM00014">
    <property type="entry name" value="acidPPc"/>
    <property type="match status" value="1"/>
</dbReference>
<dbReference type="EC" id="3.6.1.27" evidence="3"/>
<dbReference type="GO" id="GO:0050380">
    <property type="term" value="F:undecaprenyl-diphosphatase activity"/>
    <property type="evidence" value="ECO:0007669"/>
    <property type="project" value="UniProtKB-EC"/>
</dbReference>
<dbReference type="PANTHER" id="PTHR14969:SF13">
    <property type="entry name" value="AT30094P"/>
    <property type="match status" value="1"/>
</dbReference>
<dbReference type="SUPFAM" id="SSF48317">
    <property type="entry name" value="Acid phosphatase/Vanadium-dependent haloperoxidase"/>
    <property type="match status" value="1"/>
</dbReference>
<accession>A0A7W6PQM0</accession>
<feature type="transmembrane region" description="Helical" evidence="1">
    <location>
        <begin position="208"/>
        <end position="229"/>
    </location>
</feature>
<dbReference type="Pfam" id="PF01569">
    <property type="entry name" value="PAP2"/>
    <property type="match status" value="1"/>
</dbReference>
<feature type="transmembrane region" description="Helical" evidence="1">
    <location>
        <begin position="180"/>
        <end position="202"/>
    </location>
</feature>
<organism evidence="3 4">
    <name type="scientific">Rhizobium rhizoryzae</name>
    <dbReference type="NCBI Taxonomy" id="451876"/>
    <lineage>
        <taxon>Bacteria</taxon>
        <taxon>Pseudomonadati</taxon>
        <taxon>Pseudomonadota</taxon>
        <taxon>Alphaproteobacteria</taxon>
        <taxon>Hyphomicrobiales</taxon>
        <taxon>Rhizobiaceae</taxon>
        <taxon>Rhizobium/Agrobacterium group</taxon>
        <taxon>Rhizobium</taxon>
    </lineage>
</organism>
<proteinExistence type="predicted"/>
<dbReference type="EMBL" id="JACIEC010000001">
    <property type="protein sequence ID" value="MBB4143623.1"/>
    <property type="molecule type" value="Genomic_DNA"/>
</dbReference>